<keyword evidence="1" id="KW-0812">Transmembrane</keyword>
<keyword evidence="1" id="KW-1133">Transmembrane helix</keyword>
<proteinExistence type="predicted"/>
<comment type="caution">
    <text evidence="2">The sequence shown here is derived from an EMBL/GenBank/DDBJ whole genome shotgun (WGS) entry which is preliminary data.</text>
</comment>
<dbReference type="RefSeq" id="WP_234519987.1">
    <property type="nucleotide sequence ID" value="NZ_BAAAUF010000098.1"/>
</dbReference>
<keyword evidence="1" id="KW-0472">Membrane</keyword>
<feature type="transmembrane region" description="Helical" evidence="1">
    <location>
        <begin position="44"/>
        <end position="61"/>
    </location>
</feature>
<evidence type="ECO:0000313" key="3">
    <source>
        <dbReference type="Proteomes" id="UP001501532"/>
    </source>
</evidence>
<evidence type="ECO:0000313" key="2">
    <source>
        <dbReference type="EMBL" id="GAA3077646.1"/>
    </source>
</evidence>
<feature type="transmembrane region" description="Helical" evidence="1">
    <location>
        <begin position="6"/>
        <end position="23"/>
    </location>
</feature>
<reference evidence="3" key="1">
    <citation type="journal article" date="2019" name="Int. J. Syst. Evol. Microbiol.">
        <title>The Global Catalogue of Microorganisms (GCM) 10K type strain sequencing project: providing services to taxonomists for standard genome sequencing and annotation.</title>
        <authorList>
            <consortium name="The Broad Institute Genomics Platform"/>
            <consortium name="The Broad Institute Genome Sequencing Center for Infectious Disease"/>
            <person name="Wu L."/>
            <person name="Ma J."/>
        </authorList>
    </citation>
    <scope>NUCLEOTIDE SEQUENCE [LARGE SCALE GENOMIC DNA]</scope>
    <source>
        <strain evidence="3">JCM 9091</strain>
    </source>
</reference>
<organism evidence="2 3">
    <name type="scientific">Streptomyces glomeratus</name>
    <dbReference type="NCBI Taxonomy" id="284452"/>
    <lineage>
        <taxon>Bacteria</taxon>
        <taxon>Bacillati</taxon>
        <taxon>Actinomycetota</taxon>
        <taxon>Actinomycetes</taxon>
        <taxon>Kitasatosporales</taxon>
        <taxon>Streptomycetaceae</taxon>
        <taxon>Streptomyces</taxon>
    </lineage>
</organism>
<evidence type="ECO:0000256" key="1">
    <source>
        <dbReference type="SAM" id="Phobius"/>
    </source>
</evidence>
<sequence length="107" mass="12107">MLRFMDWSVVAMGCALVLMSLGSRRWERTKVRKRESPDQGMRSFRVWLPLLIGLGVISARMPSLLLAPHLVVMIMDTLNAVLGVAVLILVLRTGYRVSWARSPRTLD</sequence>
<protein>
    <submittedName>
        <fullName evidence="2">Uncharacterized protein</fullName>
    </submittedName>
</protein>
<dbReference type="EMBL" id="BAAAUF010000098">
    <property type="protein sequence ID" value="GAA3077646.1"/>
    <property type="molecule type" value="Genomic_DNA"/>
</dbReference>
<keyword evidence="3" id="KW-1185">Reference proteome</keyword>
<accession>A0ABP6M6W5</accession>
<feature type="transmembrane region" description="Helical" evidence="1">
    <location>
        <begin position="67"/>
        <end position="91"/>
    </location>
</feature>
<gene>
    <name evidence="2" type="ORF">GCM10010448_69720</name>
</gene>
<name>A0ABP6M6W5_9ACTN</name>
<dbReference type="Proteomes" id="UP001501532">
    <property type="component" value="Unassembled WGS sequence"/>
</dbReference>